<feature type="non-terminal residue" evidence="2">
    <location>
        <position position="405"/>
    </location>
</feature>
<feature type="region of interest" description="Disordered" evidence="1">
    <location>
        <begin position="298"/>
        <end position="317"/>
    </location>
</feature>
<protein>
    <submittedName>
        <fullName evidence="2">Uncharacterized protein</fullName>
    </submittedName>
</protein>
<dbReference type="PRINTS" id="PR01217">
    <property type="entry name" value="PRICHEXTENSN"/>
</dbReference>
<feature type="compositionally biased region" description="Pro residues" evidence="1">
    <location>
        <begin position="213"/>
        <end position="222"/>
    </location>
</feature>
<accession>A0ABD0QX54</accession>
<feature type="compositionally biased region" description="Pro residues" evidence="1">
    <location>
        <begin position="304"/>
        <end position="317"/>
    </location>
</feature>
<feature type="region of interest" description="Disordered" evidence="1">
    <location>
        <begin position="355"/>
        <end position="387"/>
    </location>
</feature>
<comment type="caution">
    <text evidence="2">The sequence shown here is derived from an EMBL/GenBank/DDBJ whole genome shotgun (WGS) entry which is preliminary data.</text>
</comment>
<keyword evidence="3" id="KW-1185">Reference proteome</keyword>
<organism evidence="2 3">
    <name type="scientific">Cirrhinus mrigala</name>
    <name type="common">Mrigala</name>
    <dbReference type="NCBI Taxonomy" id="683832"/>
    <lineage>
        <taxon>Eukaryota</taxon>
        <taxon>Metazoa</taxon>
        <taxon>Chordata</taxon>
        <taxon>Craniata</taxon>
        <taxon>Vertebrata</taxon>
        <taxon>Euteleostomi</taxon>
        <taxon>Actinopterygii</taxon>
        <taxon>Neopterygii</taxon>
        <taxon>Teleostei</taxon>
        <taxon>Ostariophysi</taxon>
        <taxon>Cypriniformes</taxon>
        <taxon>Cyprinidae</taxon>
        <taxon>Labeoninae</taxon>
        <taxon>Labeonini</taxon>
        <taxon>Cirrhinus</taxon>
    </lineage>
</organism>
<name>A0ABD0QX54_CIRMR</name>
<proteinExistence type="predicted"/>
<sequence>MDLTSINVAPRRGNTILEGVTMFIFQNGRDLEFVGTCHRASCNDVCLMEGFRCGLDDDLHGSTFTLGEAEEDSKLVQPHLADISRSLSPSPPQTENQSRERQCHRQWNLSLASPTSPRRWMFQLGVRVLMTAPPTALPLRDLSTWNYLPAEISHPPSRPLLLPSSSPAASTIPTAHPQSTICAVGSPRVCQSPSASWLKDPSSTPPASESWTPPRPFDPAAPPGLSAPSSPPSPVARRPTSSTGLHRPSGFALDSTPSAAHCRSVLPALFAQSSPSGSPPRSPEPWAPPWPSGSSVSPWIFGSPSPPRAPPPPAPLPPFSTMAPPSVGSAMSYHRGCGLGLTWLLLFRVPSVPSLAPPSVRPTLDTSVSSLAPPSVRPTLDTSVSSLAPPSIRPTLDFVCCPPPG</sequence>
<feature type="region of interest" description="Disordered" evidence="1">
    <location>
        <begin position="193"/>
        <end position="256"/>
    </location>
</feature>
<dbReference type="Proteomes" id="UP001529510">
    <property type="component" value="Unassembled WGS sequence"/>
</dbReference>
<reference evidence="2 3" key="1">
    <citation type="submission" date="2024-05" db="EMBL/GenBank/DDBJ databases">
        <title>Genome sequencing and assembly of Indian major carp, Cirrhinus mrigala (Hamilton, 1822).</title>
        <authorList>
            <person name="Mohindra V."/>
            <person name="Chowdhury L.M."/>
            <person name="Lal K."/>
            <person name="Jena J.K."/>
        </authorList>
    </citation>
    <scope>NUCLEOTIDE SEQUENCE [LARGE SCALE GENOMIC DNA]</scope>
    <source>
        <strain evidence="2">CM1030</strain>
        <tissue evidence="2">Blood</tissue>
    </source>
</reference>
<dbReference type="AlphaFoldDB" id="A0ABD0QX54"/>
<evidence type="ECO:0000256" key="1">
    <source>
        <dbReference type="SAM" id="MobiDB-lite"/>
    </source>
</evidence>
<dbReference type="EMBL" id="JAMKFB020000006">
    <property type="protein sequence ID" value="KAL0190776.1"/>
    <property type="molecule type" value="Genomic_DNA"/>
</dbReference>
<feature type="region of interest" description="Disordered" evidence="1">
    <location>
        <begin position="83"/>
        <end position="104"/>
    </location>
</feature>
<evidence type="ECO:0000313" key="3">
    <source>
        <dbReference type="Proteomes" id="UP001529510"/>
    </source>
</evidence>
<feature type="compositionally biased region" description="Polar residues" evidence="1">
    <location>
        <begin position="193"/>
        <end position="211"/>
    </location>
</feature>
<evidence type="ECO:0000313" key="2">
    <source>
        <dbReference type="EMBL" id="KAL0190776.1"/>
    </source>
</evidence>
<gene>
    <name evidence="2" type="ORF">M9458_013474</name>
</gene>
<feature type="compositionally biased region" description="Polar residues" evidence="1">
    <location>
        <begin position="85"/>
        <end position="96"/>
    </location>
</feature>